<dbReference type="PROSITE" id="PS50113">
    <property type="entry name" value="PAC"/>
    <property type="match status" value="1"/>
</dbReference>
<proteinExistence type="predicted"/>
<dbReference type="Pfam" id="PF00989">
    <property type="entry name" value="PAS"/>
    <property type="match status" value="1"/>
</dbReference>
<gene>
    <name evidence="4" type="ORF">EKH77_30460</name>
</gene>
<dbReference type="NCBIfam" id="TIGR00229">
    <property type="entry name" value="sensory_box"/>
    <property type="match status" value="1"/>
</dbReference>
<dbReference type="PANTHER" id="PTHR43156">
    <property type="entry name" value="STAGE II SPORULATION PROTEIN E-RELATED"/>
    <property type="match status" value="1"/>
</dbReference>
<protein>
    <submittedName>
        <fullName evidence="4">PAS domain S-box protein</fullName>
    </submittedName>
</protein>
<dbReference type="SMART" id="SM00331">
    <property type="entry name" value="PP2C_SIG"/>
    <property type="match status" value="1"/>
</dbReference>
<dbReference type="CDD" id="cd00130">
    <property type="entry name" value="PAS"/>
    <property type="match status" value="1"/>
</dbReference>
<dbReference type="SMART" id="SM00091">
    <property type="entry name" value="PAS"/>
    <property type="match status" value="1"/>
</dbReference>
<evidence type="ECO:0000313" key="5">
    <source>
        <dbReference type="Proteomes" id="UP000267900"/>
    </source>
</evidence>
<dbReference type="SUPFAM" id="SSF81606">
    <property type="entry name" value="PP2C-like"/>
    <property type="match status" value="1"/>
</dbReference>
<dbReference type="InterPro" id="IPR013767">
    <property type="entry name" value="PAS_fold"/>
</dbReference>
<dbReference type="InterPro" id="IPR000700">
    <property type="entry name" value="PAS-assoc_C"/>
</dbReference>
<dbReference type="InterPro" id="IPR035965">
    <property type="entry name" value="PAS-like_dom_sf"/>
</dbReference>
<evidence type="ECO:0000313" key="4">
    <source>
        <dbReference type="EMBL" id="AZQ74936.1"/>
    </source>
</evidence>
<accession>A0A3S9PRB7</accession>
<evidence type="ECO:0000259" key="3">
    <source>
        <dbReference type="PROSITE" id="PS50113"/>
    </source>
</evidence>
<dbReference type="SUPFAM" id="SSF55785">
    <property type="entry name" value="PYP-like sensor domain (PAS domain)"/>
    <property type="match status" value="1"/>
</dbReference>
<feature type="domain" description="PAS" evidence="2">
    <location>
        <begin position="33"/>
        <end position="85"/>
    </location>
</feature>
<dbReference type="InterPro" id="IPR000014">
    <property type="entry name" value="PAS"/>
</dbReference>
<dbReference type="Pfam" id="PF07228">
    <property type="entry name" value="SpoIIE"/>
    <property type="match status" value="1"/>
</dbReference>
<dbReference type="InterPro" id="IPR036457">
    <property type="entry name" value="PPM-type-like_dom_sf"/>
</dbReference>
<dbReference type="Gene3D" id="3.60.40.10">
    <property type="entry name" value="PPM-type phosphatase domain"/>
    <property type="match status" value="1"/>
</dbReference>
<organism evidence="4 5">
    <name type="scientific">Streptomyces luteoverticillatus</name>
    <name type="common">Streptoverticillium luteoverticillatus</name>
    <dbReference type="NCBI Taxonomy" id="66425"/>
    <lineage>
        <taxon>Bacteria</taxon>
        <taxon>Bacillati</taxon>
        <taxon>Actinomycetota</taxon>
        <taxon>Actinomycetes</taxon>
        <taxon>Kitasatosporales</taxon>
        <taxon>Streptomycetaceae</taxon>
        <taxon>Streptomyces</taxon>
    </lineage>
</organism>
<dbReference type="Gene3D" id="3.30.450.20">
    <property type="entry name" value="PAS domain"/>
    <property type="match status" value="1"/>
</dbReference>
<dbReference type="GO" id="GO:0006355">
    <property type="term" value="P:regulation of DNA-templated transcription"/>
    <property type="evidence" value="ECO:0007669"/>
    <property type="project" value="InterPro"/>
</dbReference>
<name>A0A3S9PRB7_STRLT</name>
<evidence type="ECO:0000256" key="1">
    <source>
        <dbReference type="ARBA" id="ARBA00022801"/>
    </source>
</evidence>
<dbReference type="RefSeq" id="WP_126917438.1">
    <property type="nucleotide sequence ID" value="NZ_CP034587.1"/>
</dbReference>
<sequence length="409" mass="43600">MTRRTVSHGHDPKGRAACPCGAEVIRADGCEAANEQFRGLLESAPDAMVIVDDTGAIRLVNSQTEVLFGYNRHELLGRPVEVLVPGRFRDRHAAHRKDYAHNQQFRPMGAGLDLYGLRKNGHEFPVEISLSPLRTGEGVLFSAAVRDVTERKAAEAELTRLYEQQRHVALTLQHSLMGTPPDVPGLLTASRYLPATQGAGVGGDWFDLVPLADGKVGVLIGDVMGRGLEAAAVMGRLRSAANALARTGMPPHRLMEVLDAIVTDLPGQLVTCCYLVVDPGSGEITLCSAGHLPVLLAAPERDVLPLPAPVNVPLGVSGFPHEQVTRTAPPGATLVLYTDGLVETPGTDIEKQITALTTALGTALDKQQNLETQDLEAVADSVLSALLPRSAGDDDVTLLLAQLPPRIVR</sequence>
<dbReference type="InterPro" id="IPR052016">
    <property type="entry name" value="Bact_Sigma-Reg"/>
</dbReference>
<dbReference type="InterPro" id="IPR001932">
    <property type="entry name" value="PPM-type_phosphatase-like_dom"/>
</dbReference>
<keyword evidence="5" id="KW-1185">Reference proteome</keyword>
<dbReference type="Proteomes" id="UP000267900">
    <property type="component" value="Chromosome"/>
</dbReference>
<dbReference type="AlphaFoldDB" id="A0A3S9PRB7"/>
<dbReference type="PANTHER" id="PTHR43156:SF2">
    <property type="entry name" value="STAGE II SPORULATION PROTEIN E"/>
    <property type="match status" value="1"/>
</dbReference>
<evidence type="ECO:0000259" key="2">
    <source>
        <dbReference type="PROSITE" id="PS50112"/>
    </source>
</evidence>
<keyword evidence="1" id="KW-0378">Hydrolase</keyword>
<reference evidence="4 5" key="1">
    <citation type="submission" date="2018-12" db="EMBL/GenBank/DDBJ databases">
        <title>The whole draft genome of Streptomyce luteoverticillatus CGMCC 15060.</title>
        <authorList>
            <person name="Feng Z."/>
            <person name="Chen G."/>
            <person name="Zhang J."/>
            <person name="Zhu H."/>
            <person name="Yu X."/>
            <person name="Zhang W."/>
            <person name="Zhang X."/>
        </authorList>
    </citation>
    <scope>NUCLEOTIDE SEQUENCE [LARGE SCALE GENOMIC DNA]</scope>
    <source>
        <strain evidence="4 5">CGMCC 15060</strain>
    </source>
</reference>
<feature type="domain" description="PAC" evidence="3">
    <location>
        <begin position="110"/>
        <end position="160"/>
    </location>
</feature>
<dbReference type="EMBL" id="CP034587">
    <property type="protein sequence ID" value="AZQ74936.1"/>
    <property type="molecule type" value="Genomic_DNA"/>
</dbReference>
<dbReference type="OrthoDB" id="4295975at2"/>
<dbReference type="GO" id="GO:0016791">
    <property type="term" value="F:phosphatase activity"/>
    <property type="evidence" value="ECO:0007669"/>
    <property type="project" value="TreeGrafter"/>
</dbReference>
<dbReference type="PROSITE" id="PS50112">
    <property type="entry name" value="PAS"/>
    <property type="match status" value="1"/>
</dbReference>